<keyword evidence="3" id="KW-1185">Reference proteome</keyword>
<feature type="domain" description="BioF2-like acetyltransferase" evidence="1">
    <location>
        <begin position="187"/>
        <end position="336"/>
    </location>
</feature>
<dbReference type="InterPro" id="IPR016181">
    <property type="entry name" value="Acyl_CoA_acyltransferase"/>
</dbReference>
<dbReference type="EMBL" id="JABEPP010000002">
    <property type="protein sequence ID" value="NNM72262.1"/>
    <property type="molecule type" value="Genomic_DNA"/>
</dbReference>
<reference evidence="2 3" key="1">
    <citation type="submission" date="2020-04" db="EMBL/GenBank/DDBJ databases">
        <title>Enterovirga sp. isolate from soil.</title>
        <authorList>
            <person name="Chea S."/>
            <person name="Kim D.-U."/>
        </authorList>
    </citation>
    <scope>NUCLEOTIDE SEQUENCE [LARGE SCALE GENOMIC DNA]</scope>
    <source>
        <strain evidence="2 3">DB1703</strain>
    </source>
</reference>
<gene>
    <name evidence="2" type="ORF">HJG44_07615</name>
</gene>
<dbReference type="AlphaFoldDB" id="A0A849HYT8"/>
<name>A0A849HYT8_9HYPH</name>
<comment type="caution">
    <text evidence="2">The sequence shown here is derived from an EMBL/GenBank/DDBJ whole genome shotgun (WGS) entry which is preliminary data.</text>
</comment>
<evidence type="ECO:0000313" key="3">
    <source>
        <dbReference type="Proteomes" id="UP000564885"/>
    </source>
</evidence>
<accession>A0A849HYT8</accession>
<dbReference type="GO" id="GO:0016740">
    <property type="term" value="F:transferase activity"/>
    <property type="evidence" value="ECO:0007669"/>
    <property type="project" value="UniProtKB-KW"/>
</dbReference>
<sequence length="393" mass="42621">MSTIAAVPSPASLIAGAGSGEPLRVEVIRGLAAAEQAWRAAEAGGASLSPYQRYDWIAAFAASVMPGADIRVALLRDASGRPALILPVSVERRAGLRIAAPIGGKHANFNLPLFWAELGAAEFLEGLRRIGAAIGADVLAFASAPRLWDGMANPLAAFGTPSPSDGYEVRLEADPDATAQRSMSNEARKRLRNKERGLAKLGEVTFLQARDEATVERLLEAFFRQKEERFRDLGIPDPFRDPAVRAFIRRASLDRLAEECPAIELYGLLVGDRVAAVLGGAADPNRLSGMFISFEACKEATKFSPGDILVSRVVREQCLRGRRHFDLGVGEARYKRTFCNEAVPLVDVFLPVSARGRLYALARRGLAGLKRRIKRNPRAMQLVARLRRAKAAA</sequence>
<keyword evidence="2" id="KW-0808">Transferase</keyword>
<dbReference type="InterPro" id="IPR038740">
    <property type="entry name" value="BioF2-like_GNAT_dom"/>
</dbReference>
<proteinExistence type="predicted"/>
<dbReference type="Pfam" id="PF13480">
    <property type="entry name" value="Acetyltransf_6"/>
    <property type="match status" value="1"/>
</dbReference>
<protein>
    <submittedName>
        <fullName evidence="2">GNAT family N-acetyltransferase</fullName>
    </submittedName>
</protein>
<evidence type="ECO:0000313" key="2">
    <source>
        <dbReference type="EMBL" id="NNM72262.1"/>
    </source>
</evidence>
<evidence type="ECO:0000259" key="1">
    <source>
        <dbReference type="Pfam" id="PF13480"/>
    </source>
</evidence>
<dbReference type="Proteomes" id="UP000564885">
    <property type="component" value="Unassembled WGS sequence"/>
</dbReference>
<dbReference type="SUPFAM" id="SSF55729">
    <property type="entry name" value="Acyl-CoA N-acyltransferases (Nat)"/>
    <property type="match status" value="1"/>
</dbReference>
<organism evidence="2 3">
    <name type="scientific">Enterovirga aerilata</name>
    <dbReference type="NCBI Taxonomy" id="2730920"/>
    <lineage>
        <taxon>Bacteria</taxon>
        <taxon>Pseudomonadati</taxon>
        <taxon>Pseudomonadota</taxon>
        <taxon>Alphaproteobacteria</taxon>
        <taxon>Hyphomicrobiales</taxon>
        <taxon>Methylobacteriaceae</taxon>
        <taxon>Enterovirga</taxon>
    </lineage>
</organism>
<dbReference type="RefSeq" id="WP_171217750.1">
    <property type="nucleotide sequence ID" value="NZ_JABEPP010000002.1"/>
</dbReference>